<dbReference type="SUPFAM" id="SSF140453">
    <property type="entry name" value="EsxAB dimer-like"/>
    <property type="match status" value="1"/>
</dbReference>
<evidence type="ECO:0008006" key="3">
    <source>
        <dbReference type="Google" id="ProtNLM"/>
    </source>
</evidence>
<dbReference type="RefSeq" id="WP_260189732.1">
    <property type="nucleotide sequence ID" value="NZ_JAFFZE010000005.1"/>
</dbReference>
<accession>A0ABT2J3F5</accession>
<evidence type="ECO:0000313" key="1">
    <source>
        <dbReference type="EMBL" id="MCT2582377.1"/>
    </source>
</evidence>
<organism evidence="1 2">
    <name type="scientific">Actinophytocola gossypii</name>
    <dbReference type="NCBI Taxonomy" id="2812003"/>
    <lineage>
        <taxon>Bacteria</taxon>
        <taxon>Bacillati</taxon>
        <taxon>Actinomycetota</taxon>
        <taxon>Actinomycetes</taxon>
        <taxon>Pseudonocardiales</taxon>
        <taxon>Pseudonocardiaceae</taxon>
    </lineage>
</organism>
<dbReference type="EMBL" id="JAFFZE010000005">
    <property type="protein sequence ID" value="MCT2582377.1"/>
    <property type="molecule type" value="Genomic_DNA"/>
</dbReference>
<dbReference type="InterPro" id="IPR036689">
    <property type="entry name" value="ESAT-6-like_sf"/>
</dbReference>
<evidence type="ECO:0000313" key="2">
    <source>
        <dbReference type="Proteomes" id="UP001156441"/>
    </source>
</evidence>
<proteinExistence type="predicted"/>
<dbReference type="Proteomes" id="UP001156441">
    <property type="component" value="Unassembled WGS sequence"/>
</dbReference>
<reference evidence="1 2" key="1">
    <citation type="submission" date="2021-02" db="EMBL/GenBank/DDBJ databases">
        <title>Actinophytocola xerophila sp. nov., isolated from soil of cotton cropping field.</title>
        <authorList>
            <person name="Huang R."/>
            <person name="Chen X."/>
            <person name="Ge X."/>
            <person name="Liu W."/>
        </authorList>
    </citation>
    <scope>NUCLEOTIDE SEQUENCE [LARGE SCALE GENOMIC DNA]</scope>
    <source>
        <strain evidence="1 2">S1-96</strain>
    </source>
</reference>
<sequence>MASLAVTCSPSPIEGGYEGELMADFTVELSDLRGWADQVERGSGDLEAAHGYATSNIADADFGRILELITDDYQALLTAFHTVLQADAAGLDRAMSALDASADTYQAADDRSRNRLTEIDGQTADITDDGAANGFTDQAAAAAKLTPPTDGGETLPEVSFGWILDKVCELVVWVGGPDPREYVTQWIAGDVAKASRQVSAWEHVADCVDAVDVNLDSGRAAITRTWTGAASTASASHMDLWSTCLTEQSSAMRQVAAHLRDAVDQAVKMAQVVVDIIKTVISLVSAALSNAAIPAYGQWKLIKTVKRRSP</sequence>
<keyword evidence="2" id="KW-1185">Reference proteome</keyword>
<gene>
    <name evidence="1" type="ORF">JT362_04475</name>
</gene>
<name>A0ABT2J3F5_9PSEU</name>
<protein>
    <recommendedName>
        <fullName evidence="3">WXG100 family type VII secretion target</fullName>
    </recommendedName>
</protein>
<comment type="caution">
    <text evidence="1">The sequence shown here is derived from an EMBL/GenBank/DDBJ whole genome shotgun (WGS) entry which is preliminary data.</text>
</comment>